<dbReference type="CDD" id="cd17992">
    <property type="entry name" value="DEXHc_RecG"/>
    <property type="match status" value="1"/>
</dbReference>
<dbReference type="InterPro" id="IPR027417">
    <property type="entry name" value="P-loop_NTPase"/>
</dbReference>
<keyword evidence="3 15" id="KW-0547">Nucleotide-binding</keyword>
<dbReference type="GO" id="GO:0003677">
    <property type="term" value="F:DNA binding"/>
    <property type="evidence" value="ECO:0007669"/>
    <property type="project" value="UniProtKB-KW"/>
</dbReference>
<keyword evidence="7 15" id="KW-0067">ATP-binding</keyword>
<dbReference type="InterPro" id="IPR045562">
    <property type="entry name" value="RecG_dom3_C"/>
</dbReference>
<comment type="catalytic activity">
    <reaction evidence="12 15">
        <text>Couples ATP hydrolysis with the unwinding of duplex DNA by translocating in the 3'-5' direction.</text>
        <dbReference type="EC" id="5.6.2.4"/>
    </reaction>
</comment>
<keyword evidence="10 15" id="KW-0234">DNA repair</keyword>
<dbReference type="SMART" id="SM00487">
    <property type="entry name" value="DEXDc"/>
    <property type="match status" value="1"/>
</dbReference>
<dbReference type="Gene3D" id="3.40.50.300">
    <property type="entry name" value="P-loop containing nucleotide triphosphate hydrolases"/>
    <property type="match status" value="2"/>
</dbReference>
<dbReference type="InterPro" id="IPR012340">
    <property type="entry name" value="NA-bd_OB-fold"/>
</dbReference>
<dbReference type="Pfam" id="PF17191">
    <property type="entry name" value="RecG_wedge"/>
    <property type="match status" value="1"/>
</dbReference>
<dbReference type="RefSeq" id="WP_116849539.1">
    <property type="nucleotide sequence ID" value="NZ_QTJU01000012.1"/>
</dbReference>
<dbReference type="Pfam" id="PF00270">
    <property type="entry name" value="DEAD"/>
    <property type="match status" value="1"/>
</dbReference>
<dbReference type="PROSITE" id="PS51192">
    <property type="entry name" value="HELICASE_ATP_BIND_1"/>
    <property type="match status" value="1"/>
</dbReference>
<dbReference type="AlphaFoldDB" id="A0A3E1NE28"/>
<dbReference type="EMBL" id="QTJU01000012">
    <property type="protein sequence ID" value="RFM26091.1"/>
    <property type="molecule type" value="Genomic_DNA"/>
</dbReference>
<proteinExistence type="inferred from homology"/>
<evidence type="ECO:0000256" key="7">
    <source>
        <dbReference type="ARBA" id="ARBA00022840"/>
    </source>
</evidence>
<feature type="domain" description="Helicase ATP-binding" evidence="16">
    <location>
        <begin position="289"/>
        <end position="451"/>
    </location>
</feature>
<gene>
    <name evidence="18" type="ORF">DXN05_22370</name>
</gene>
<evidence type="ECO:0000256" key="5">
    <source>
        <dbReference type="ARBA" id="ARBA00022801"/>
    </source>
</evidence>
<dbReference type="InterPro" id="IPR001650">
    <property type="entry name" value="Helicase_C-like"/>
</dbReference>
<evidence type="ECO:0000256" key="13">
    <source>
        <dbReference type="ARBA" id="ARBA00034808"/>
    </source>
</evidence>
<dbReference type="InterPro" id="IPR011545">
    <property type="entry name" value="DEAD/DEAH_box_helicase_dom"/>
</dbReference>
<dbReference type="GO" id="GO:0006310">
    <property type="term" value="P:DNA recombination"/>
    <property type="evidence" value="ECO:0007669"/>
    <property type="project" value="UniProtKB-UniRule"/>
</dbReference>
<evidence type="ECO:0000256" key="2">
    <source>
        <dbReference type="ARBA" id="ARBA00017846"/>
    </source>
</evidence>
<dbReference type="InterPro" id="IPR033454">
    <property type="entry name" value="RecG_wedge"/>
</dbReference>
<comment type="caution">
    <text evidence="18">The sequence shown here is derived from an EMBL/GenBank/DDBJ whole genome shotgun (WGS) entry which is preliminary data.</text>
</comment>
<evidence type="ECO:0000259" key="16">
    <source>
        <dbReference type="PROSITE" id="PS51192"/>
    </source>
</evidence>
<evidence type="ECO:0000256" key="10">
    <source>
        <dbReference type="ARBA" id="ARBA00023204"/>
    </source>
</evidence>
<dbReference type="NCBIfam" id="NF008165">
    <property type="entry name" value="PRK10917.1-3"/>
    <property type="match status" value="1"/>
</dbReference>
<organism evidence="18 19">
    <name type="scientific">Deminuibacter soli</name>
    <dbReference type="NCBI Taxonomy" id="2291815"/>
    <lineage>
        <taxon>Bacteria</taxon>
        <taxon>Pseudomonadati</taxon>
        <taxon>Bacteroidota</taxon>
        <taxon>Chitinophagia</taxon>
        <taxon>Chitinophagales</taxon>
        <taxon>Chitinophagaceae</taxon>
        <taxon>Deminuibacter</taxon>
    </lineage>
</organism>
<evidence type="ECO:0000256" key="12">
    <source>
        <dbReference type="ARBA" id="ARBA00034617"/>
    </source>
</evidence>
<sequence>MSFETPSILDSPIEYLKGVGPLKGDMLRKELSVFTFRDLLEHYPNRHLDKTKVNTIREINAQTEFIQVAGTLLNVSVLGEKRGRRLVAQLQDKTGILELTWFQGIQWVQKTLTAGQEYLVYGRTSVFNGKPQITHPEIELLRDTKADGKAFLEPVYPTTEKLKARGLNGRQIGKLTAALLPQISEKDLPENIPARILHHLNLPSRYHAVCALHFPANADQYQAALQRMKFEEFFMAQIRLNLARLNRHRHSKGVVFEKVGDLFNTFYTTYLPFELTGAQKRVLKEIRQDTARGHQMNRLLQGDVGSGKTMVALLTMLLAAGNGYQSCLMAPTEILAQQHFAGLSALLKDLPVQLRLLTGSTKAAERRKILAGLADGSIQMVVGTHAVIEEAVQFQNLGLAIVDEQHRFGVAQRARLWEKATVPPHVLVMTATPIPRTLAMTAYGDLDYSVMDELPPGRQPITTVHRNEHHRARVMDFIRTEIEKGRQAYIIYPLIEESEKLSYEDLMQGYEQVKSFFPEPKYRISMVHGKQPPEQKETNMQRFVTGDTHIMVSTTVIEVGVNVPNASVMVIESTEKFGLSQLHQLRGRVGRGSEKSFCILLTGSRLSNDARERIGIMCATNDGFKIAEKDLELRGPGDIEGTRQSGELNFKLASLVNDKSILELAKFHAGQLLDADEDLASAENLPLRQFLLSQKGKTSWSKIS</sequence>
<protein>
    <recommendedName>
        <fullName evidence="2 15">ATP-dependent DNA helicase RecG</fullName>
        <ecNumber evidence="13 15">5.6.2.4</ecNumber>
    </recommendedName>
</protein>
<dbReference type="OrthoDB" id="9804325at2"/>
<dbReference type="Gene3D" id="2.40.50.140">
    <property type="entry name" value="Nucleic acid-binding proteins"/>
    <property type="match status" value="1"/>
</dbReference>
<keyword evidence="5 15" id="KW-0378">Hydrolase</keyword>
<comment type="catalytic activity">
    <reaction evidence="14 15">
        <text>ATP + H2O = ADP + phosphate + H(+)</text>
        <dbReference type="Rhea" id="RHEA:13065"/>
        <dbReference type="ChEBI" id="CHEBI:15377"/>
        <dbReference type="ChEBI" id="CHEBI:15378"/>
        <dbReference type="ChEBI" id="CHEBI:30616"/>
        <dbReference type="ChEBI" id="CHEBI:43474"/>
        <dbReference type="ChEBI" id="CHEBI:456216"/>
        <dbReference type="EC" id="5.6.2.4"/>
    </reaction>
</comment>
<dbReference type="GO" id="GO:0006281">
    <property type="term" value="P:DNA repair"/>
    <property type="evidence" value="ECO:0007669"/>
    <property type="project" value="UniProtKB-UniRule"/>
</dbReference>
<dbReference type="NCBIfam" id="NF008168">
    <property type="entry name" value="PRK10917.2-2"/>
    <property type="match status" value="1"/>
</dbReference>
<dbReference type="GO" id="GO:0005524">
    <property type="term" value="F:ATP binding"/>
    <property type="evidence" value="ECO:0007669"/>
    <property type="project" value="UniProtKB-KW"/>
</dbReference>
<dbReference type="GO" id="GO:0016887">
    <property type="term" value="F:ATP hydrolysis activity"/>
    <property type="evidence" value="ECO:0007669"/>
    <property type="project" value="RHEA"/>
</dbReference>
<evidence type="ECO:0000256" key="14">
    <source>
        <dbReference type="ARBA" id="ARBA00048988"/>
    </source>
</evidence>
<dbReference type="Pfam" id="PF19833">
    <property type="entry name" value="RecG_dom3_C"/>
    <property type="match status" value="1"/>
</dbReference>
<dbReference type="Proteomes" id="UP000261284">
    <property type="component" value="Unassembled WGS sequence"/>
</dbReference>
<keyword evidence="19" id="KW-1185">Reference proteome</keyword>
<dbReference type="PROSITE" id="PS51194">
    <property type="entry name" value="HELICASE_CTER"/>
    <property type="match status" value="1"/>
</dbReference>
<evidence type="ECO:0000256" key="6">
    <source>
        <dbReference type="ARBA" id="ARBA00022806"/>
    </source>
</evidence>
<accession>A0A3E1NE28</accession>
<comment type="similarity">
    <text evidence="1 15">Belongs to the helicase family. RecG subfamily.</text>
</comment>
<evidence type="ECO:0000259" key="17">
    <source>
        <dbReference type="PROSITE" id="PS51194"/>
    </source>
</evidence>
<dbReference type="CDD" id="cd04488">
    <property type="entry name" value="RecG_wedge_OBF"/>
    <property type="match status" value="1"/>
</dbReference>
<dbReference type="InterPro" id="IPR004609">
    <property type="entry name" value="ATP-dep_DNA_helicase_RecG"/>
</dbReference>
<evidence type="ECO:0000256" key="1">
    <source>
        <dbReference type="ARBA" id="ARBA00007504"/>
    </source>
</evidence>
<evidence type="ECO:0000313" key="18">
    <source>
        <dbReference type="EMBL" id="RFM26091.1"/>
    </source>
</evidence>
<keyword evidence="11" id="KW-0413">Isomerase</keyword>
<keyword evidence="6 15" id="KW-0347">Helicase</keyword>
<evidence type="ECO:0000256" key="9">
    <source>
        <dbReference type="ARBA" id="ARBA00023172"/>
    </source>
</evidence>
<dbReference type="SUPFAM" id="SSF50249">
    <property type="entry name" value="Nucleic acid-binding proteins"/>
    <property type="match status" value="1"/>
</dbReference>
<dbReference type="GO" id="GO:0043138">
    <property type="term" value="F:3'-5' DNA helicase activity"/>
    <property type="evidence" value="ECO:0007669"/>
    <property type="project" value="UniProtKB-EC"/>
</dbReference>
<comment type="function">
    <text evidence="15">Plays a critical role in recombination and DNA repair. Helps process Holliday junction intermediates to mature products by catalyzing branch migration. Has replication fork regression activity, unwinds stalled or blocked replication forks to make a HJ that can be resolved. Has a DNA unwinding activity characteristic of a DNA helicase with 3'-5' polarity.</text>
</comment>
<evidence type="ECO:0000256" key="3">
    <source>
        <dbReference type="ARBA" id="ARBA00022741"/>
    </source>
</evidence>
<evidence type="ECO:0000313" key="19">
    <source>
        <dbReference type="Proteomes" id="UP000261284"/>
    </source>
</evidence>
<dbReference type="EC" id="5.6.2.4" evidence="13 15"/>
<dbReference type="Pfam" id="PF00271">
    <property type="entry name" value="Helicase_C"/>
    <property type="match status" value="1"/>
</dbReference>
<evidence type="ECO:0000256" key="4">
    <source>
        <dbReference type="ARBA" id="ARBA00022763"/>
    </source>
</evidence>
<feature type="domain" description="Helicase C-terminal" evidence="17">
    <location>
        <begin position="473"/>
        <end position="632"/>
    </location>
</feature>
<dbReference type="InterPro" id="IPR047112">
    <property type="entry name" value="RecG/Mfd"/>
</dbReference>
<dbReference type="SMART" id="SM00490">
    <property type="entry name" value="HELICc"/>
    <property type="match status" value="1"/>
</dbReference>
<reference evidence="18 19" key="1">
    <citation type="submission" date="2018-08" db="EMBL/GenBank/DDBJ databases">
        <title>Chitinophagaceae sp. K23C18032701, a novel bacterium isolated from forest soil.</title>
        <authorList>
            <person name="Wang C."/>
        </authorList>
    </citation>
    <scope>NUCLEOTIDE SEQUENCE [LARGE SCALE GENOMIC DNA]</scope>
    <source>
        <strain evidence="18 19">K23C18032701</strain>
    </source>
</reference>
<evidence type="ECO:0000256" key="11">
    <source>
        <dbReference type="ARBA" id="ARBA00023235"/>
    </source>
</evidence>
<name>A0A3E1NE28_9BACT</name>
<evidence type="ECO:0000256" key="15">
    <source>
        <dbReference type="RuleBase" id="RU363016"/>
    </source>
</evidence>
<keyword evidence="4 15" id="KW-0227">DNA damage</keyword>
<dbReference type="InterPro" id="IPR014001">
    <property type="entry name" value="Helicase_ATP-bd"/>
</dbReference>
<dbReference type="PANTHER" id="PTHR47964">
    <property type="entry name" value="ATP-DEPENDENT DNA HELICASE HOMOLOG RECG, CHLOROPLASTIC"/>
    <property type="match status" value="1"/>
</dbReference>
<keyword evidence="9 15" id="KW-0233">DNA recombination</keyword>
<evidence type="ECO:0000256" key="8">
    <source>
        <dbReference type="ARBA" id="ARBA00023125"/>
    </source>
</evidence>
<dbReference type="SUPFAM" id="SSF52540">
    <property type="entry name" value="P-loop containing nucleoside triphosphate hydrolases"/>
    <property type="match status" value="2"/>
</dbReference>
<dbReference type="PANTHER" id="PTHR47964:SF1">
    <property type="entry name" value="ATP-DEPENDENT DNA HELICASE HOMOLOG RECG, CHLOROPLASTIC"/>
    <property type="match status" value="1"/>
</dbReference>
<dbReference type="NCBIfam" id="TIGR00643">
    <property type="entry name" value="recG"/>
    <property type="match status" value="1"/>
</dbReference>
<keyword evidence="8" id="KW-0238">DNA-binding</keyword>